<dbReference type="GO" id="GO:0015074">
    <property type="term" value="P:DNA integration"/>
    <property type="evidence" value="ECO:0007669"/>
    <property type="project" value="UniProtKB-KW"/>
</dbReference>
<dbReference type="PROSITE" id="PS51900">
    <property type="entry name" value="CB"/>
    <property type="match status" value="1"/>
</dbReference>
<dbReference type="RefSeq" id="WP_164356608.1">
    <property type="nucleotide sequence ID" value="NZ_JAAGME010000252.1"/>
</dbReference>
<dbReference type="EMBL" id="JAAGME010000252">
    <property type="protein sequence ID" value="NEB66677.1"/>
    <property type="molecule type" value="Genomic_DNA"/>
</dbReference>
<dbReference type="PROSITE" id="PS51898">
    <property type="entry name" value="TYR_RECOMBINASE"/>
    <property type="match status" value="1"/>
</dbReference>
<dbReference type="Pfam" id="PF14659">
    <property type="entry name" value="Phage_int_SAM_3"/>
    <property type="match status" value="1"/>
</dbReference>
<evidence type="ECO:0000256" key="4">
    <source>
        <dbReference type="PROSITE-ProRule" id="PRU01248"/>
    </source>
</evidence>
<protein>
    <submittedName>
        <fullName evidence="7">Site-specific integrase</fullName>
    </submittedName>
</protein>
<proteinExistence type="predicted"/>
<keyword evidence="1" id="KW-0229">DNA integration</keyword>
<evidence type="ECO:0000259" key="6">
    <source>
        <dbReference type="PROSITE" id="PS51900"/>
    </source>
</evidence>
<dbReference type="PANTHER" id="PTHR30349">
    <property type="entry name" value="PHAGE INTEGRASE-RELATED"/>
    <property type="match status" value="1"/>
</dbReference>
<dbReference type="InterPro" id="IPR004107">
    <property type="entry name" value="Integrase_SAM-like_N"/>
</dbReference>
<comment type="caution">
    <text evidence="7">The sequence shown here is derived from an EMBL/GenBank/DDBJ whole genome shotgun (WGS) entry which is preliminary data.</text>
</comment>
<dbReference type="Pfam" id="PF00589">
    <property type="entry name" value="Phage_integrase"/>
    <property type="match status" value="1"/>
</dbReference>
<reference evidence="7 8" key="1">
    <citation type="submission" date="2020-01" db="EMBL/GenBank/DDBJ databases">
        <title>Insect and environment-associated Actinomycetes.</title>
        <authorList>
            <person name="Currrie C."/>
            <person name="Chevrette M."/>
            <person name="Carlson C."/>
            <person name="Stubbendieck R."/>
            <person name="Wendt-Pienkowski E."/>
        </authorList>
    </citation>
    <scope>NUCLEOTIDE SEQUENCE [LARGE SCALE GENOMIC DNA]</scope>
    <source>
        <strain evidence="7 8">SID14438</strain>
    </source>
</reference>
<name>A0A6N9V2E8_STRMI</name>
<evidence type="ECO:0000259" key="5">
    <source>
        <dbReference type="PROSITE" id="PS51898"/>
    </source>
</evidence>
<evidence type="ECO:0000313" key="7">
    <source>
        <dbReference type="EMBL" id="NEB66677.1"/>
    </source>
</evidence>
<accession>A0A6N9V2E8</accession>
<keyword evidence="3" id="KW-0233">DNA recombination</keyword>
<evidence type="ECO:0000313" key="8">
    <source>
        <dbReference type="Proteomes" id="UP000471648"/>
    </source>
</evidence>
<feature type="domain" description="Core-binding (CB)" evidence="6">
    <location>
        <begin position="70"/>
        <end position="181"/>
    </location>
</feature>
<keyword evidence="2 4" id="KW-0238">DNA-binding</keyword>
<dbReference type="InterPro" id="IPR011010">
    <property type="entry name" value="DNA_brk_join_enz"/>
</dbReference>
<evidence type="ECO:0000256" key="1">
    <source>
        <dbReference type="ARBA" id="ARBA00022908"/>
    </source>
</evidence>
<feature type="domain" description="Tyr recombinase" evidence="5">
    <location>
        <begin position="202"/>
        <end position="401"/>
    </location>
</feature>
<evidence type="ECO:0000256" key="3">
    <source>
        <dbReference type="ARBA" id="ARBA00023172"/>
    </source>
</evidence>
<dbReference type="InterPro" id="IPR010998">
    <property type="entry name" value="Integrase_recombinase_N"/>
</dbReference>
<dbReference type="AlphaFoldDB" id="A0A6N9V2E8"/>
<dbReference type="InterPro" id="IPR013762">
    <property type="entry name" value="Integrase-like_cat_sf"/>
</dbReference>
<dbReference type="GO" id="GO:0003677">
    <property type="term" value="F:DNA binding"/>
    <property type="evidence" value="ECO:0007669"/>
    <property type="project" value="UniProtKB-UniRule"/>
</dbReference>
<dbReference type="InterPro" id="IPR002104">
    <property type="entry name" value="Integrase_catalytic"/>
</dbReference>
<organism evidence="7 8">
    <name type="scientific">Streptomyces microflavus</name>
    <name type="common">Streptomyces lipmanii</name>
    <dbReference type="NCBI Taxonomy" id="1919"/>
    <lineage>
        <taxon>Bacteria</taxon>
        <taxon>Bacillati</taxon>
        <taxon>Actinomycetota</taxon>
        <taxon>Actinomycetes</taxon>
        <taxon>Kitasatosporales</taxon>
        <taxon>Streptomycetaceae</taxon>
        <taxon>Streptomyces</taxon>
    </lineage>
</organism>
<dbReference type="GO" id="GO:0006310">
    <property type="term" value="P:DNA recombination"/>
    <property type="evidence" value="ECO:0007669"/>
    <property type="project" value="UniProtKB-KW"/>
</dbReference>
<dbReference type="PANTHER" id="PTHR30349:SF91">
    <property type="entry name" value="INTA PROTEIN"/>
    <property type="match status" value="1"/>
</dbReference>
<dbReference type="Gene3D" id="1.10.443.10">
    <property type="entry name" value="Intergrase catalytic core"/>
    <property type="match status" value="1"/>
</dbReference>
<dbReference type="InterPro" id="IPR050090">
    <property type="entry name" value="Tyrosine_recombinase_XerCD"/>
</dbReference>
<gene>
    <name evidence="7" type="ORF">G3I39_06340</name>
</gene>
<dbReference type="CDD" id="cd01189">
    <property type="entry name" value="INT_ICEBs1_C_like"/>
    <property type="match status" value="1"/>
</dbReference>
<dbReference type="Gene3D" id="1.10.150.130">
    <property type="match status" value="1"/>
</dbReference>
<dbReference type="SUPFAM" id="SSF56349">
    <property type="entry name" value="DNA breaking-rejoining enzymes"/>
    <property type="match status" value="1"/>
</dbReference>
<dbReference type="InterPro" id="IPR044068">
    <property type="entry name" value="CB"/>
</dbReference>
<evidence type="ECO:0000256" key="2">
    <source>
        <dbReference type="ARBA" id="ARBA00023125"/>
    </source>
</evidence>
<sequence>MAKPKKNANNEGTIYQRKDGRWEGSAYVLTTDGTYKRRSVYGKSWDEAHEKLTKLKADSLSGLPVATNKMTIAEYLAYWLASVARTKVRPTTYVNYESLVRNYVTPEFGKKKLVRLAARDIRAFLMKTAATCQCCAQGKDKKRPEHKRRCCALGKCCKKLPSDRTVRFLLVILRAALQHAVREDELPRNVARNVELSTGAKREIEPLTAAEGRRLLTAARDNRLWAAYELAVRIGLRRGELLGLRWSDVDLLDGVLTVRQALQRVGGELLIVAPKTQRSARRVALPAECVTALRAQRAQQIADQKAAGHNWKGTGKGLVFTTKNGTPIEPRNLNRSFEALSTRAGVRKVRFHDLRHTCASLLHERGADARMIMEVLGHSSIRVTMDIYTFVRLDSQRSAFDRVGDALRGDGNGPEDDDGAAGVLVAV</sequence>
<dbReference type="Proteomes" id="UP000471648">
    <property type="component" value="Unassembled WGS sequence"/>
</dbReference>